<sequence length="134" mass="14761">MTRTDEKVGYLPESKPAALTPDTAASGVEQALKFLEGRWKLVILFRLFGGKVLRFSELERSIPGISQKMLIQQLRQMEADGIVRRVIHHQVPPKVEYGLTEWGQALCPALDALLRWAAARGEAPVAPRESGGAA</sequence>
<reference evidence="5 6" key="1">
    <citation type="submission" date="2018-06" db="EMBL/GenBank/DDBJ databases">
        <title>Genomic Encyclopedia of Archaeal and Bacterial Type Strains, Phase II (KMG-II): from individual species to whole genera.</title>
        <authorList>
            <person name="Goeker M."/>
        </authorList>
    </citation>
    <scope>NUCLEOTIDE SEQUENCE [LARGE SCALE GENOMIC DNA]</scope>
    <source>
        <strain evidence="5 6">DSM 24525</strain>
    </source>
</reference>
<dbReference type="Pfam" id="PF01638">
    <property type="entry name" value="HxlR"/>
    <property type="match status" value="1"/>
</dbReference>
<dbReference type="PANTHER" id="PTHR33204:SF29">
    <property type="entry name" value="TRANSCRIPTIONAL REGULATOR"/>
    <property type="match status" value="1"/>
</dbReference>
<gene>
    <name evidence="5" type="ORF">C8P66_10753</name>
</gene>
<feature type="domain" description="HTH hxlR-type" evidence="4">
    <location>
        <begin position="20"/>
        <end position="125"/>
    </location>
</feature>
<evidence type="ECO:0000256" key="2">
    <source>
        <dbReference type="ARBA" id="ARBA00023125"/>
    </source>
</evidence>
<dbReference type="OrthoDB" id="9800350at2"/>
<dbReference type="AlphaFoldDB" id="A0A2W7IME6"/>
<dbReference type="PANTHER" id="PTHR33204">
    <property type="entry name" value="TRANSCRIPTIONAL REGULATOR, MARR FAMILY"/>
    <property type="match status" value="1"/>
</dbReference>
<dbReference type="Proteomes" id="UP000249688">
    <property type="component" value="Unassembled WGS sequence"/>
</dbReference>
<protein>
    <submittedName>
        <fullName evidence="5">HxlR family transcriptional regulator</fullName>
    </submittedName>
</protein>
<dbReference type="Gene3D" id="1.10.10.10">
    <property type="entry name" value="Winged helix-like DNA-binding domain superfamily/Winged helix DNA-binding domain"/>
    <property type="match status" value="1"/>
</dbReference>
<keyword evidence="3" id="KW-0804">Transcription</keyword>
<accession>A0A2W7IME6</accession>
<dbReference type="SUPFAM" id="SSF46785">
    <property type="entry name" value="Winged helix' DNA-binding domain"/>
    <property type="match status" value="1"/>
</dbReference>
<dbReference type="EMBL" id="QKYU01000007">
    <property type="protein sequence ID" value="PZW47015.1"/>
    <property type="molecule type" value="Genomic_DNA"/>
</dbReference>
<evidence type="ECO:0000259" key="4">
    <source>
        <dbReference type="PROSITE" id="PS51118"/>
    </source>
</evidence>
<evidence type="ECO:0000256" key="1">
    <source>
        <dbReference type="ARBA" id="ARBA00023015"/>
    </source>
</evidence>
<proteinExistence type="predicted"/>
<organism evidence="5 6">
    <name type="scientific">Humitalea rosea</name>
    <dbReference type="NCBI Taxonomy" id="990373"/>
    <lineage>
        <taxon>Bacteria</taxon>
        <taxon>Pseudomonadati</taxon>
        <taxon>Pseudomonadota</taxon>
        <taxon>Alphaproteobacteria</taxon>
        <taxon>Acetobacterales</taxon>
        <taxon>Roseomonadaceae</taxon>
        <taxon>Humitalea</taxon>
    </lineage>
</organism>
<dbReference type="InterPro" id="IPR036390">
    <property type="entry name" value="WH_DNA-bd_sf"/>
</dbReference>
<keyword evidence="1" id="KW-0805">Transcription regulation</keyword>
<keyword evidence="2" id="KW-0238">DNA-binding</keyword>
<dbReference type="RefSeq" id="WP_111397619.1">
    <property type="nucleotide sequence ID" value="NZ_QKYU01000007.1"/>
</dbReference>
<evidence type="ECO:0000313" key="6">
    <source>
        <dbReference type="Proteomes" id="UP000249688"/>
    </source>
</evidence>
<dbReference type="InterPro" id="IPR002577">
    <property type="entry name" value="HTH_HxlR"/>
</dbReference>
<dbReference type="PROSITE" id="PS51118">
    <property type="entry name" value="HTH_HXLR"/>
    <property type="match status" value="1"/>
</dbReference>
<dbReference type="GO" id="GO:0003677">
    <property type="term" value="F:DNA binding"/>
    <property type="evidence" value="ECO:0007669"/>
    <property type="project" value="UniProtKB-KW"/>
</dbReference>
<evidence type="ECO:0000256" key="3">
    <source>
        <dbReference type="ARBA" id="ARBA00023163"/>
    </source>
</evidence>
<dbReference type="InterPro" id="IPR036388">
    <property type="entry name" value="WH-like_DNA-bd_sf"/>
</dbReference>
<keyword evidence="6" id="KW-1185">Reference proteome</keyword>
<evidence type="ECO:0000313" key="5">
    <source>
        <dbReference type="EMBL" id="PZW47015.1"/>
    </source>
</evidence>
<name>A0A2W7IME6_9PROT</name>
<comment type="caution">
    <text evidence="5">The sequence shown here is derived from an EMBL/GenBank/DDBJ whole genome shotgun (WGS) entry which is preliminary data.</text>
</comment>